<evidence type="ECO:0000259" key="4">
    <source>
        <dbReference type="PROSITE" id="PS50932"/>
    </source>
</evidence>
<dbReference type="InterPro" id="IPR010982">
    <property type="entry name" value="Lambda_DNA-bd_dom_sf"/>
</dbReference>
<keyword evidence="1" id="KW-0805">Transcription regulation</keyword>
<dbReference type="InterPro" id="IPR046335">
    <property type="entry name" value="LacI/GalR-like_sensor"/>
</dbReference>
<evidence type="ECO:0000256" key="3">
    <source>
        <dbReference type="ARBA" id="ARBA00023163"/>
    </source>
</evidence>
<evidence type="ECO:0000313" key="5">
    <source>
        <dbReference type="EMBL" id="CUR58035.1"/>
    </source>
</evidence>
<dbReference type="Pfam" id="PF00356">
    <property type="entry name" value="LacI"/>
    <property type="match status" value="1"/>
</dbReference>
<dbReference type="SUPFAM" id="SSF53822">
    <property type="entry name" value="Periplasmic binding protein-like I"/>
    <property type="match status" value="1"/>
</dbReference>
<accession>A0A2P2C7R3</accession>
<dbReference type="Gene3D" id="3.40.50.2300">
    <property type="match status" value="2"/>
</dbReference>
<dbReference type="EMBL" id="CZKB01000005">
    <property type="protein sequence ID" value="CUR58035.1"/>
    <property type="molecule type" value="Genomic_DNA"/>
</dbReference>
<evidence type="ECO:0000256" key="2">
    <source>
        <dbReference type="ARBA" id="ARBA00023125"/>
    </source>
</evidence>
<dbReference type="CDD" id="cd01392">
    <property type="entry name" value="HTH_LacI"/>
    <property type="match status" value="1"/>
</dbReference>
<sequence length="337" mass="35141">MASPAPVTLDSVAARAGVSRQTVSNVLRHPDRVAGPTRERVLAVIAESGYRPSLPARQLATRRAHAIAVRAERQQDGISGLVLDAFYHGLAEAGQDNGLRVLLYAQPDDEAAEVATIDELVHTGAADAVVLTATSADDERPAHLRDNGTTFCAFGRPWGHDDEPHDWVDVDGAVGTSLAVRHLLDAGRRSIAYLGWPGDGAEPSTGSDRRRGWLEAISEAALGAPVEAHSLNDAAAAESAVAELLARSDAPDAIVCASDTLALGAHRAAQAAAGRRAPVTVVGFDATPVAAALGLPSVAQPIDQVAHLCIDLLTDRFAQPDRPARGLLVPPVLHLPA</sequence>
<dbReference type="SMART" id="SM00354">
    <property type="entry name" value="HTH_LACI"/>
    <property type="match status" value="1"/>
</dbReference>
<dbReference type="InterPro" id="IPR028082">
    <property type="entry name" value="Peripla_BP_I"/>
</dbReference>
<dbReference type="GO" id="GO:0000976">
    <property type="term" value="F:transcription cis-regulatory region binding"/>
    <property type="evidence" value="ECO:0007669"/>
    <property type="project" value="TreeGrafter"/>
</dbReference>
<gene>
    <name evidence="5" type="ORF">NOCA1130350</name>
</gene>
<dbReference type="PROSITE" id="PS50932">
    <property type="entry name" value="HTH_LACI_2"/>
    <property type="match status" value="1"/>
</dbReference>
<dbReference type="Pfam" id="PF13377">
    <property type="entry name" value="Peripla_BP_3"/>
    <property type="match status" value="1"/>
</dbReference>
<protein>
    <submittedName>
        <fullName evidence="5">Putative Transcriptional regulator</fullName>
    </submittedName>
</protein>
<dbReference type="SUPFAM" id="SSF47413">
    <property type="entry name" value="lambda repressor-like DNA-binding domains"/>
    <property type="match status" value="1"/>
</dbReference>
<keyword evidence="2" id="KW-0238">DNA-binding</keyword>
<reference evidence="5" key="1">
    <citation type="submission" date="2015-08" db="EMBL/GenBank/DDBJ databases">
        <authorList>
            <person name="Babu N.S."/>
            <person name="Beckwith C.J."/>
            <person name="Beseler K.G."/>
            <person name="Brison A."/>
            <person name="Carone J.V."/>
            <person name="Caskin T.P."/>
            <person name="Diamond M."/>
            <person name="Durham M.E."/>
            <person name="Foxe J.M."/>
            <person name="Go M."/>
            <person name="Henderson B.A."/>
            <person name="Jones I.B."/>
            <person name="McGettigan J.A."/>
            <person name="Micheletti S.J."/>
            <person name="Nasrallah M.E."/>
            <person name="Ortiz D."/>
            <person name="Piller C.R."/>
            <person name="Privatt S.R."/>
            <person name="Schneider S.L."/>
            <person name="Sharp S."/>
            <person name="Smith T.C."/>
            <person name="Stanton J.D."/>
            <person name="Ullery H.E."/>
            <person name="Wilson R.J."/>
            <person name="Serrano M.G."/>
            <person name="Buck G."/>
            <person name="Lee V."/>
            <person name="Wang Y."/>
            <person name="Carvalho R."/>
            <person name="Voegtly L."/>
            <person name="Shi R."/>
            <person name="Duckworth R."/>
            <person name="Johnson A."/>
            <person name="Loviza R."/>
            <person name="Walstead R."/>
            <person name="Shah Z."/>
            <person name="Kiflezghi M."/>
            <person name="Wade K."/>
            <person name="Ball S.L."/>
            <person name="Bradley K.W."/>
            <person name="Asai D.J."/>
            <person name="Bowman C.A."/>
            <person name="Russell D.A."/>
            <person name="Pope W.H."/>
            <person name="Jacobs-Sera D."/>
            <person name="Hendrix R.W."/>
            <person name="Hatfull G.F."/>
        </authorList>
    </citation>
    <scope>NUCLEOTIDE SEQUENCE</scope>
</reference>
<dbReference type="PANTHER" id="PTHR30146">
    <property type="entry name" value="LACI-RELATED TRANSCRIPTIONAL REPRESSOR"/>
    <property type="match status" value="1"/>
</dbReference>
<dbReference type="Gene3D" id="1.10.260.40">
    <property type="entry name" value="lambda repressor-like DNA-binding domains"/>
    <property type="match status" value="1"/>
</dbReference>
<proteinExistence type="predicted"/>
<evidence type="ECO:0000256" key="1">
    <source>
        <dbReference type="ARBA" id="ARBA00023015"/>
    </source>
</evidence>
<dbReference type="GO" id="GO:0003700">
    <property type="term" value="F:DNA-binding transcription factor activity"/>
    <property type="evidence" value="ECO:0007669"/>
    <property type="project" value="TreeGrafter"/>
</dbReference>
<feature type="domain" description="HTH lacI-type" evidence="4">
    <location>
        <begin position="7"/>
        <end position="61"/>
    </location>
</feature>
<organism evidence="5">
    <name type="scientific">metagenome</name>
    <dbReference type="NCBI Taxonomy" id="256318"/>
    <lineage>
        <taxon>unclassified sequences</taxon>
        <taxon>metagenomes</taxon>
    </lineage>
</organism>
<dbReference type="PANTHER" id="PTHR30146:SF109">
    <property type="entry name" value="HTH-TYPE TRANSCRIPTIONAL REGULATOR GALS"/>
    <property type="match status" value="1"/>
</dbReference>
<dbReference type="InterPro" id="IPR000843">
    <property type="entry name" value="HTH_LacI"/>
</dbReference>
<dbReference type="AlphaFoldDB" id="A0A2P2C7R3"/>
<keyword evidence="3" id="KW-0804">Transcription</keyword>
<name>A0A2P2C7R3_9ZZZZ</name>